<dbReference type="RefSeq" id="WP_075105602.1">
    <property type="nucleotide sequence ID" value="NZ_MSJM01000012.1"/>
</dbReference>
<feature type="transmembrane region" description="Helical" evidence="1">
    <location>
        <begin position="16"/>
        <end position="34"/>
    </location>
</feature>
<evidence type="ECO:0000256" key="1">
    <source>
        <dbReference type="SAM" id="Phobius"/>
    </source>
</evidence>
<reference evidence="3" key="1">
    <citation type="submission" date="2016-12" db="EMBL/GenBank/DDBJ databases">
        <authorList>
            <person name="Gulvik C.A."/>
        </authorList>
    </citation>
    <scope>NUCLEOTIDE SEQUENCE [LARGE SCALE GENOMIC DNA]</scope>
    <source>
        <strain evidence="3">NED12-00049-6B</strain>
    </source>
</reference>
<feature type="transmembrane region" description="Helical" evidence="1">
    <location>
        <begin position="76"/>
        <end position="95"/>
    </location>
</feature>
<keyword evidence="1" id="KW-0812">Transmembrane</keyword>
<feature type="transmembrane region" description="Helical" evidence="1">
    <location>
        <begin position="107"/>
        <end position="125"/>
    </location>
</feature>
<sequence>MSTSVTNLSAKRIKKISLTYLGVTIFLFVFSRIYESLSYGEVSFFMHYLFAVPLIGGSLLLLTLHLFPRLSRISFNLWNSGVAVLTAGFLLKGIINLSGRSTTLDLPYWYIGGSLLLLTILSLFLPKTKAPV</sequence>
<keyword evidence="3" id="KW-1185">Reference proteome</keyword>
<accession>A0A1Q8E597</accession>
<evidence type="ECO:0000313" key="2">
    <source>
        <dbReference type="EMBL" id="OLF46959.1"/>
    </source>
</evidence>
<proteinExistence type="predicted"/>
<gene>
    <name evidence="2" type="ORF">BU202_09915</name>
</gene>
<protein>
    <submittedName>
        <fullName evidence="2">Uncharacterized protein</fullName>
    </submittedName>
</protein>
<dbReference type="OrthoDB" id="2221955at2"/>
<evidence type="ECO:0000313" key="3">
    <source>
        <dbReference type="Proteomes" id="UP000186890"/>
    </source>
</evidence>
<keyword evidence="1" id="KW-1133">Transmembrane helix</keyword>
<dbReference type="AlphaFoldDB" id="A0A1Q8E597"/>
<comment type="caution">
    <text evidence="2">The sequence shown here is derived from an EMBL/GenBank/DDBJ whole genome shotgun (WGS) entry which is preliminary data.</text>
</comment>
<keyword evidence="1" id="KW-0472">Membrane</keyword>
<feature type="transmembrane region" description="Helical" evidence="1">
    <location>
        <begin position="46"/>
        <end position="64"/>
    </location>
</feature>
<dbReference type="Proteomes" id="UP000186890">
    <property type="component" value="Unassembled WGS sequence"/>
</dbReference>
<dbReference type="EMBL" id="MSJM01000012">
    <property type="protein sequence ID" value="OLF46959.1"/>
    <property type="molecule type" value="Genomic_DNA"/>
</dbReference>
<name>A0A1Q8E597_9STRE</name>
<organism evidence="2 3">
    <name type="scientific">Streptococcus cuniculi</name>
    <dbReference type="NCBI Taxonomy" id="1432788"/>
    <lineage>
        <taxon>Bacteria</taxon>
        <taxon>Bacillati</taxon>
        <taxon>Bacillota</taxon>
        <taxon>Bacilli</taxon>
        <taxon>Lactobacillales</taxon>
        <taxon>Streptococcaceae</taxon>
        <taxon>Streptococcus</taxon>
    </lineage>
</organism>